<comment type="caution">
    <text evidence="7">The sequence shown here is derived from an EMBL/GenBank/DDBJ whole genome shotgun (WGS) entry which is preliminary data.</text>
</comment>
<dbReference type="PANTHER" id="PTHR14374:SF0">
    <property type="entry name" value="TRAFFICKING PROTEIN PARTICLE COMPLEX SUBUNIT 11"/>
    <property type="match status" value="1"/>
</dbReference>
<dbReference type="InterPro" id="IPR001810">
    <property type="entry name" value="F-box_dom"/>
</dbReference>
<dbReference type="Pfam" id="PF11817">
    <property type="entry name" value="Foie-gras_1"/>
    <property type="match status" value="1"/>
</dbReference>
<dbReference type="OrthoDB" id="6278596at2759"/>
<dbReference type="CDD" id="cd00038">
    <property type="entry name" value="CAP_ED"/>
    <property type="match status" value="1"/>
</dbReference>
<dbReference type="SUPFAM" id="SSF81383">
    <property type="entry name" value="F-box domain"/>
    <property type="match status" value="1"/>
</dbReference>
<evidence type="ECO:0000313" key="8">
    <source>
        <dbReference type="Proteomes" id="UP000320333"/>
    </source>
</evidence>
<evidence type="ECO:0000256" key="1">
    <source>
        <dbReference type="ARBA" id="ARBA00009105"/>
    </source>
</evidence>
<reference evidence="7 8" key="1">
    <citation type="journal article" date="2019" name="Sci. Rep.">
        <title>Comparative genomics of chytrid fungi reveal insights into the obligate biotrophic and pathogenic lifestyle of Synchytrium endobioticum.</title>
        <authorList>
            <person name="van de Vossenberg B.T.L.H."/>
            <person name="Warris S."/>
            <person name="Nguyen H.D.T."/>
            <person name="van Gent-Pelzer M.P.E."/>
            <person name="Joly D.L."/>
            <person name="van de Geest H.C."/>
            <person name="Bonants P.J.M."/>
            <person name="Smith D.S."/>
            <person name="Levesque C.A."/>
            <person name="van der Lee T.A.J."/>
        </authorList>
    </citation>
    <scope>NUCLEOTIDE SEQUENCE [LARGE SCALE GENOMIC DNA]</scope>
    <source>
        <strain evidence="7 8">CBS 675.73</strain>
    </source>
</reference>
<feature type="region of interest" description="Disordered" evidence="3">
    <location>
        <begin position="1521"/>
        <end position="1549"/>
    </location>
</feature>
<keyword evidence="2" id="KW-0808">Transferase</keyword>
<proteinExistence type="inferred from homology"/>
<dbReference type="InterPro" id="IPR000595">
    <property type="entry name" value="cNMP-bd_dom"/>
</dbReference>
<evidence type="ECO:0000259" key="6">
    <source>
        <dbReference type="PROSITE" id="PS50181"/>
    </source>
</evidence>
<dbReference type="EMBL" id="QEAP01000280">
    <property type="protein sequence ID" value="TPX70530.1"/>
    <property type="molecule type" value="Genomic_DNA"/>
</dbReference>
<evidence type="ECO:0000256" key="4">
    <source>
        <dbReference type="SAM" id="Phobius"/>
    </source>
</evidence>
<evidence type="ECO:0000259" key="5">
    <source>
        <dbReference type="PROSITE" id="PS50042"/>
    </source>
</evidence>
<dbReference type="PROSITE" id="PS50042">
    <property type="entry name" value="CNMP_BINDING_3"/>
    <property type="match status" value="1"/>
</dbReference>
<feature type="transmembrane region" description="Helical" evidence="4">
    <location>
        <begin position="1696"/>
        <end position="1719"/>
    </location>
</feature>
<feature type="domain" description="F-box" evidence="6">
    <location>
        <begin position="1014"/>
        <end position="1063"/>
    </location>
</feature>
<dbReference type="SMART" id="SM00100">
    <property type="entry name" value="cNMP"/>
    <property type="match status" value="1"/>
</dbReference>
<keyword evidence="4" id="KW-0472">Membrane</keyword>
<gene>
    <name evidence="7" type="ORF">CcCBS67573_g06488</name>
</gene>
<dbReference type="SUPFAM" id="SSF51206">
    <property type="entry name" value="cAMP-binding domain-like"/>
    <property type="match status" value="1"/>
</dbReference>
<feature type="region of interest" description="Disordered" evidence="3">
    <location>
        <begin position="1210"/>
        <end position="1239"/>
    </location>
</feature>
<evidence type="ECO:0008006" key="9">
    <source>
        <dbReference type="Google" id="ProtNLM"/>
    </source>
</evidence>
<dbReference type="InterPro" id="IPR022751">
    <property type="entry name" value="Alpha_mannosyltransferase"/>
</dbReference>
<dbReference type="Pfam" id="PF07919">
    <property type="entry name" value="Gryzun"/>
    <property type="match status" value="1"/>
</dbReference>
<dbReference type="PROSITE" id="PS00889">
    <property type="entry name" value="CNMP_BINDING_2"/>
    <property type="match status" value="1"/>
</dbReference>
<keyword evidence="4" id="KW-1133">Transmembrane helix</keyword>
<feature type="compositionally biased region" description="Polar residues" evidence="3">
    <location>
        <begin position="1537"/>
        <end position="1547"/>
    </location>
</feature>
<evidence type="ECO:0000256" key="3">
    <source>
        <dbReference type="SAM" id="MobiDB-lite"/>
    </source>
</evidence>
<accession>A0A507F4I5</accession>
<evidence type="ECO:0000313" key="7">
    <source>
        <dbReference type="EMBL" id="TPX70530.1"/>
    </source>
</evidence>
<dbReference type="InterPro" id="IPR012880">
    <property type="entry name" value="Gryzun"/>
</dbReference>
<dbReference type="PROSITE" id="PS50181">
    <property type="entry name" value="FBOX"/>
    <property type="match status" value="1"/>
</dbReference>
<feature type="compositionally biased region" description="Polar residues" evidence="3">
    <location>
        <begin position="2881"/>
        <end position="2895"/>
    </location>
</feature>
<keyword evidence="4" id="KW-0812">Transmembrane</keyword>
<keyword evidence="8" id="KW-1185">Reference proteome</keyword>
<dbReference type="PANTHER" id="PTHR14374">
    <property type="entry name" value="FOIE GRAS"/>
    <property type="match status" value="1"/>
</dbReference>
<dbReference type="GO" id="GO:0016757">
    <property type="term" value="F:glycosyltransferase activity"/>
    <property type="evidence" value="ECO:0007669"/>
    <property type="project" value="InterPro"/>
</dbReference>
<dbReference type="SUPFAM" id="SSF53448">
    <property type="entry name" value="Nucleotide-diphospho-sugar transferases"/>
    <property type="match status" value="1"/>
</dbReference>
<dbReference type="InterPro" id="IPR018488">
    <property type="entry name" value="cNMP-bd_CS"/>
</dbReference>
<name>A0A507F4I5_9FUNG</name>
<protein>
    <recommendedName>
        <fullName evidence="9">F-box domain-containing protein</fullName>
    </recommendedName>
</protein>
<evidence type="ECO:0000256" key="2">
    <source>
        <dbReference type="ARBA" id="ARBA00022679"/>
    </source>
</evidence>
<dbReference type="Proteomes" id="UP000320333">
    <property type="component" value="Unassembled WGS sequence"/>
</dbReference>
<dbReference type="InterPro" id="IPR014710">
    <property type="entry name" value="RmlC-like_jellyroll"/>
</dbReference>
<dbReference type="STRING" id="246404.A0A507F4I5"/>
<feature type="domain" description="Cyclic nucleotide-binding" evidence="5">
    <location>
        <begin position="2267"/>
        <end position="2374"/>
    </location>
</feature>
<dbReference type="Gene3D" id="2.60.120.10">
    <property type="entry name" value="Jelly Rolls"/>
    <property type="match status" value="1"/>
</dbReference>
<dbReference type="InterPro" id="IPR021773">
    <property type="entry name" value="TPC11"/>
</dbReference>
<dbReference type="InterPro" id="IPR036047">
    <property type="entry name" value="F-box-like_dom_sf"/>
</dbReference>
<dbReference type="Pfam" id="PF00027">
    <property type="entry name" value="cNMP_binding"/>
    <property type="match status" value="1"/>
</dbReference>
<feature type="transmembrane region" description="Helical" evidence="4">
    <location>
        <begin position="1725"/>
        <end position="1745"/>
    </location>
</feature>
<dbReference type="CDD" id="cd09917">
    <property type="entry name" value="F-box_SF"/>
    <property type="match status" value="1"/>
</dbReference>
<comment type="similarity">
    <text evidence="1">Belongs to the MNN1/MNT family.</text>
</comment>
<organism evidence="7 8">
    <name type="scientific">Chytriomyces confervae</name>
    <dbReference type="NCBI Taxonomy" id="246404"/>
    <lineage>
        <taxon>Eukaryota</taxon>
        <taxon>Fungi</taxon>
        <taxon>Fungi incertae sedis</taxon>
        <taxon>Chytridiomycota</taxon>
        <taxon>Chytridiomycota incertae sedis</taxon>
        <taxon>Chytridiomycetes</taxon>
        <taxon>Chytridiales</taxon>
        <taxon>Chytriomycetaceae</taxon>
        <taxon>Chytriomyces</taxon>
    </lineage>
</organism>
<dbReference type="Pfam" id="PF11051">
    <property type="entry name" value="Mannosyl_trans3"/>
    <property type="match status" value="2"/>
</dbReference>
<feature type="region of interest" description="Disordered" evidence="3">
    <location>
        <begin position="2880"/>
        <end position="2900"/>
    </location>
</feature>
<dbReference type="InterPro" id="IPR018490">
    <property type="entry name" value="cNMP-bd_dom_sf"/>
</dbReference>
<dbReference type="InterPro" id="IPR029044">
    <property type="entry name" value="Nucleotide-diphossugar_trans"/>
</dbReference>
<sequence length="3737" mass="416237">MSAIRAARVKSYNSVTASDQAELDRNDLNLCQIKFLDYLHQDWNAAKDFTWRHPSESHQQFDIVRAWKCASDLASSIDLKSRKPSHLIQLIRMLYISHRLLLDTPAHELNRLSAGVIHSNSTIQNVESAVNAFKSQLQSLTNTLAQACLAWITPPFFNIGHMHIDYQLGRERDGEVGIVILSSTAKFQITVRLIHSLRAQFKIEVPIHVFYGGPNAMETSLVSVLNGMKNVKPVDVHSWFPLESRSHKGDLEDRMIVFSILGNTFTKLVVMDASVGWFKNPLALLESNEFKQTGFVIFRSDDGSIASQEPEDILSDAGVFQHLMWVKFLDGFRLGFMKSGRSGSIHLPGHIIAVDKFRTSVFYALLMAATLEGHSVQWQSDFEQKYVKSNLFWISSEALRVPYAFTWGQPGAMGQMHEKTNLPEKGVAVCNASKVYRDEDGEMLFWISNGQKSELRSSHAIFSQGRWSNVSDSLCYTSPDKNSAVVLKEAARQFIALYCVEENTHPYDIDLAQVQLLDYMNGEMEAADENIFGGSLRDYPNFSAVDAYRHIQLFFDSVREMPDYNRLEYGELARRSRSLYIAHKLLHDQAQAELVDLIASETHTPIESLRLDLQHLVSNETLNLLPWINRPFESIHEMHQSFIHAVDPVGVVITGGSRHFYLITHLITTLRREFQIQLPINVYFSGPQDMDLQMVNALNSMNNVKAIDLQDYFPLETVRLAKYASKPFSILAAPFRKVLFMDADVLFFKSPLMVLESVLFQKHGSLFYHDRHFRDYYQLQGSVWFNSINNHLSRYAKTLGYTNALQDASAETHETDSGFMPFDKGNLGVLFTLLFAAKMNSQVERTTLYANTHGDKESFWFSSEMLRVPYQFNPHFGGSMGLPWNRTTAGFDAVCGYALLQLNEEGEPFWWNGGGLLKNRDVTSNFEDSFWPLTHVILDTDGNTSWEGGDCCVKPAFNLKGQPYVRKLNGIEEGILERYRDIYLYEMNGYNFTTSRIVTSEGLARKSASFRHLPPHFASLPSEIICAILSHLSFRAARVLRQTNTRVHDIVSTNDPLHRFKRFNSVQEFIQFSQVNLDRLIVRVTQHSTFLKSANDGNLADWVLSRMVRTRFKIVAGDEVEDESEVIDGIMIQVSLKDTSKKGDAVAGTGNVRLTVAENYGIEGGVRIYAKSNFVMPAMNSKNLCSLFRKWDPGYVTLLSFKTGSVQLATTSSPSTTSSTSSSAASSPTSAQSNSSPTACMIPKNFETRALFPKSITRNSGYFGNPGMRYIPCDANLAKTLEAVLNEGLGIEFHADCNIGFCPEVEQGQAAGAEWDVYSLHSPPHDVNVFKTDSCDARGEMFMVRDDVIFENAWNALDRIIFLIFERVSLWAISQLTITLEKNITTKMGSPKIKAASTPKPIRKILQEKDDAAEVVSSANSVSFAVQEQVLDPNDTSGDRLQQGRWSRNLAVTVSRRPSMRDRVGNGGEVVDTDPFAENSSSRIVGNAVTLPRKPLAQNLTHDFTLSLLKHSISNRSIPSNVSTMTSIRRKSETSEKTFSQPNSQGAKTEDEFLATENEHPSQLTSYASAYHQKFKRPSFNVDPVQKTAAPLFARNLSHESNHGLQHKNSFDSFGMAGRDGYVSARKRANNIKSASYSHMGLDVKDSKERMDDASSYGGMKQHPIIQWMLEMQSFVMESIWFQRLIKVLASDRARIILYLSVMLLMHTTMIVLFIITLTAIMPGIWVYNFIQVFVIGCTLIAHWASHKLSNIIRTSIAAGDLVRGRITMPQIADYWTHGPRSPAHRIIFVSAFIELVADIIVVCSGISFIWEEEMTLITVGTCQPPMYNGSSLPYGIDAQQFLQGDVDYAEVYNYGLPLADGLVGGWPGWPMNDPMEVFQVISDGPVYVIQVLCDNGLKAPHLDYGTGTHVDSRMVESDDRSLFLEITATFPPGSAWDDINGHLVEQSLVQTCAVLITISHGRLAYQFQTDQWQMVTNGQLRFAETPDKSYLTKFPSSIKQYTTDAQAAFKNFEDAYDFLPLVTEAVGVMVKNVTYYPSQGATFCNLLSEGTLPDGMGIAVHFAAMQFGIGKFVPCEYYGYAGSGKLAVPEFAAWLSTACSIVAIVVKLFEILWWYMAQSGLEYHSYRRARRSLRNPMRFAVDSAEMLAGGLQAGLNEEDPCDVANSKAIEELGESRIMYGEDLSTREMALGHLRIGEYGKVKSIQKERRFGTVDDEEIAELDELLGNGRAARFQGSGVKGASARKEYAKAALRNLIKKVSFLQRNMNDGRDEQFEDRIAAALKQRIFKKKDFIIEEGLIGNEMYFIAEGKVSVMVGRKPAATLTAGDFFGELALIGSVPRAASIQATMPVRVYSLCKNDFDAILSEFEDVRARIDQIASGRVELLQRMNYAPEYILQHTPLLGVSGLESAESSTEKQLVDALFSRNSASLFDPQINANANTATQRVLFHAVHIDSLPPTKAASPSLSPRRAHSPLFPDGMMSPLWLLRHRALLPAVVAMFKRLPTSQDLDTNLCMQVNNLRRLSQERGIKFALILILDAIPSGNPLLEDRIVAVRRACSLDSKNSLFVMPPSSGAPLEVQDFVHGHLFENAVNYYREHGRRVKKKKAKLGPLNVKSHDVITPLVSHPNLIDISDDSSSAKPLHPMGWSVRYDYKMAVFAEFRQDLETATRHYQDAYQTLLNMFHSTLGVGNFSSGNGAELIAPYSARWAEAKTLADCISIKICKLSLYSDAPLPALQQHQRHISNFKWLPEFAGESNGSTTSLLIPGLRNYAFSVPGNGSYEYWSWVSRQCRVFGELIEIAVSKIGLKVPFPAPGASLSSPVAGGLEPQLPSFGPASATITSNVVQHAGHYYYLAAACAEERWNRFKVADGIARKFVGTPPSNSARGRSEQQALASERQIDHSTSAIELLTKSYEQFKRHKSGRMTLFLAAEIARMYQLAGKHDMALKFFERISKTYRKENWPFVLKGLLEMCSESAKRAGKWEVVVECLVELCCARVTTDSAQRETFWKSILAILNGDDRNANNSAVNLVDVSPSVEMLNIQLDMDRMNSFLECDVQFMEPNAHVGDPVRFQVTIGCDLVGGVTAFRASRICVRFSNGQLDTVWVDSEIAGPATSENAVYVDGTNTTRQVDPDATDETLGGASKENRVFVGAADLRIVPGVKKVFEGRIIPRKGEELKILSVNVIMESTAARLGLNYNIGDRPSGVHIARRRWLLNDAKPLYKPLKGYGELSTVKITDRLPSLHISLQHEPPILLDEVYPVVVQIENNDTQDVEGTIDIDFKNSNSSEAFDMTSQISQDSAELLKPIELSVTPANSSTASINLLDDASSAMLKKTTADSSSNHALAVSHGLSNIHFGILKANSKTTIQVFVRALKHSTDRSLHARVYFNALHSPATVDDSDDPIHSENGTDEQKSQYRFQKVDIVRISCVRAFEATFVPQPRALPMLFSHTADESPTLFNGADGGTRWKFEAGLLSMAEGSSGIFRKRSGWTVIGNVKANAPCDMLVENVAWTPPAVKEGLQVDVKPIAFGEEGAQLCMSNGNSRNYVLHAEIISNGFETLTEAMSSGGLKLKWKRVSADNWCESVIKIPELDLSYPDVWTYIELPGEARVGKPFSLSYRIQNSSMMMQELDMQIEPSDAFVFSGCKVLHQMHLLPFSERTIRFVVVPLAAGVCKLPKMKVTRQVVRMFEGDEPAGTGSSGGGGGGLVEEVIPSFIAGGGASDDFVVYVWPKGSR</sequence>